<dbReference type="Proteomes" id="UP000199152">
    <property type="component" value="Unassembled WGS sequence"/>
</dbReference>
<dbReference type="PANTHER" id="PTHR43884:SF12">
    <property type="entry name" value="ISOVALERYL-COA DEHYDROGENASE, MITOCHONDRIAL-RELATED"/>
    <property type="match status" value="1"/>
</dbReference>
<dbReference type="SUPFAM" id="SSF47203">
    <property type="entry name" value="Acyl-CoA dehydrogenase C-terminal domain-like"/>
    <property type="match status" value="1"/>
</dbReference>
<dbReference type="InParanoid" id="A0A1I4K535"/>
<sequence>MTATDAAGLTEQGADDLDTGADNVRTVLRRLGAAGTFDSAGGDPTVALAEAVRFVRELAGVSLAAAFSMWSQRMVLEYLTTCPPSEPTAGLVEALRSGEVTGSSALAPAIADLAGHGELPVRAAPDGDGWRLSGTVGWASNLFDDAVVVTPARAPEEGRLVVLFRLAAPGVTPTPHYELLGLGGTGTGGVHLDGVAVRPDQVLSDDLPDFMALCRPTMLLTQSALAVGLADAALDAAADHLTGMNARLRDDHEQLASRRDDIAVRMDDRAESKVGTDPRDLARLRLDAMDVAARAVRLESAVSGGGGYRAGSPTARRVREAAFLPVQAPSEAQLRRDAAPAP</sequence>
<protein>
    <submittedName>
        <fullName evidence="1">Acyl-CoA dehydrogenase</fullName>
    </submittedName>
</protein>
<dbReference type="Gene3D" id="2.40.110.10">
    <property type="entry name" value="Butyryl-CoA Dehydrogenase, subunit A, domain 2"/>
    <property type="match status" value="1"/>
</dbReference>
<evidence type="ECO:0000313" key="2">
    <source>
        <dbReference type="Proteomes" id="UP000199152"/>
    </source>
</evidence>
<dbReference type="InterPro" id="IPR036250">
    <property type="entry name" value="AcylCo_DH-like_C"/>
</dbReference>
<dbReference type="InterPro" id="IPR009100">
    <property type="entry name" value="AcylCoA_DH/oxidase_NM_dom_sf"/>
</dbReference>
<dbReference type="PANTHER" id="PTHR43884">
    <property type="entry name" value="ACYL-COA DEHYDROGENASE"/>
    <property type="match status" value="1"/>
</dbReference>
<dbReference type="RefSeq" id="WP_091329055.1">
    <property type="nucleotide sequence ID" value="NZ_FOSW01000016.1"/>
</dbReference>
<dbReference type="AlphaFoldDB" id="A0A1I4K535"/>
<keyword evidence="2" id="KW-1185">Reference proteome</keyword>
<name>A0A1I4K535_9ACTN</name>
<reference evidence="1 2" key="1">
    <citation type="submission" date="2016-10" db="EMBL/GenBank/DDBJ databases">
        <authorList>
            <person name="de Groot N.N."/>
        </authorList>
    </citation>
    <scope>NUCLEOTIDE SEQUENCE [LARGE SCALE GENOMIC DNA]</scope>
    <source>
        <strain evidence="1 2">DSM 45317</strain>
    </source>
</reference>
<dbReference type="STRING" id="504800.SAMN04488085_11693"/>
<organism evidence="1 2">
    <name type="scientific">Geodermatophilus ruber</name>
    <dbReference type="NCBI Taxonomy" id="504800"/>
    <lineage>
        <taxon>Bacteria</taxon>
        <taxon>Bacillati</taxon>
        <taxon>Actinomycetota</taxon>
        <taxon>Actinomycetes</taxon>
        <taxon>Geodermatophilales</taxon>
        <taxon>Geodermatophilaceae</taxon>
        <taxon>Geodermatophilus</taxon>
    </lineage>
</organism>
<proteinExistence type="predicted"/>
<dbReference type="OrthoDB" id="3258691at2"/>
<accession>A0A1I4K535</accession>
<evidence type="ECO:0000313" key="1">
    <source>
        <dbReference type="EMBL" id="SFL73566.1"/>
    </source>
</evidence>
<dbReference type="GO" id="GO:0003995">
    <property type="term" value="F:acyl-CoA dehydrogenase activity"/>
    <property type="evidence" value="ECO:0007669"/>
    <property type="project" value="TreeGrafter"/>
</dbReference>
<dbReference type="SUPFAM" id="SSF56645">
    <property type="entry name" value="Acyl-CoA dehydrogenase NM domain-like"/>
    <property type="match status" value="1"/>
</dbReference>
<dbReference type="InterPro" id="IPR046373">
    <property type="entry name" value="Acyl-CoA_Oxase/DH_mid-dom_sf"/>
</dbReference>
<dbReference type="EMBL" id="FOSW01000016">
    <property type="protein sequence ID" value="SFL73566.1"/>
    <property type="molecule type" value="Genomic_DNA"/>
</dbReference>
<gene>
    <name evidence="1" type="ORF">SAMN04488085_11693</name>
</gene>